<gene>
    <name evidence="2" type="ORF">ACFPFW_12165</name>
</gene>
<accession>A0ABV9Z2H9</accession>
<protein>
    <submittedName>
        <fullName evidence="2">DUF502 domain-containing protein</fullName>
    </submittedName>
</protein>
<keyword evidence="1" id="KW-0472">Membrane</keyword>
<reference evidence="3" key="1">
    <citation type="journal article" date="2019" name="Int. J. Syst. Evol. Microbiol.">
        <title>The Global Catalogue of Microorganisms (GCM) 10K type strain sequencing project: providing services to taxonomists for standard genome sequencing and annotation.</title>
        <authorList>
            <consortium name="The Broad Institute Genomics Platform"/>
            <consortium name="The Broad Institute Genome Sequencing Center for Infectious Disease"/>
            <person name="Wu L."/>
            <person name="Ma J."/>
        </authorList>
    </citation>
    <scope>NUCLEOTIDE SEQUENCE [LARGE SCALE GENOMIC DNA]</scope>
    <source>
        <strain evidence="3">CGMCC 1.16444</strain>
    </source>
</reference>
<evidence type="ECO:0000256" key="1">
    <source>
        <dbReference type="SAM" id="Phobius"/>
    </source>
</evidence>
<dbReference type="EMBL" id="JBHSJF010000006">
    <property type="protein sequence ID" value="MFC5068764.1"/>
    <property type="molecule type" value="Genomic_DNA"/>
</dbReference>
<sequence length="251" mass="27383">MNENPKPESIEPILASLSQPPSPAPSRGFGARLRTYFFTGLLVAGPLAITFYITLWLIDLIDGWVRPLIPAAYNPETYLNISVPGVGILAALVGLTLLGFLTANILGRTLIDFGERILDQMPFVRSVYKGVKQIFETVFKQDGTSFRRVGMIEWPGPGMWSLCLIAGETNGQLAAALPNPGYLNIFVPCSPNPTTGYFVVMHESRVTEIDISPDEVFKVIMSMGIIQPQAKPELPRRIENGISGPEPGNPA</sequence>
<keyword evidence="3" id="KW-1185">Reference proteome</keyword>
<feature type="transmembrane region" description="Helical" evidence="1">
    <location>
        <begin position="36"/>
        <end position="58"/>
    </location>
</feature>
<comment type="caution">
    <text evidence="2">The sequence shown here is derived from an EMBL/GenBank/DDBJ whole genome shotgun (WGS) entry which is preliminary data.</text>
</comment>
<evidence type="ECO:0000313" key="3">
    <source>
        <dbReference type="Proteomes" id="UP001595796"/>
    </source>
</evidence>
<dbReference type="Pfam" id="PF04367">
    <property type="entry name" value="DUF502"/>
    <property type="match status" value="1"/>
</dbReference>
<dbReference type="PANTHER" id="PTHR31876:SF26">
    <property type="entry name" value="PROTEIN LIKE COV 2"/>
    <property type="match status" value="1"/>
</dbReference>
<dbReference type="Proteomes" id="UP001595796">
    <property type="component" value="Unassembled WGS sequence"/>
</dbReference>
<dbReference type="InterPro" id="IPR007462">
    <property type="entry name" value="COV1-like"/>
</dbReference>
<dbReference type="PANTHER" id="PTHR31876">
    <property type="entry name" value="COV-LIKE PROTEIN 1"/>
    <property type="match status" value="1"/>
</dbReference>
<organism evidence="2 3">
    <name type="scientific">Flaviflagellibacter deserti</name>
    <dbReference type="NCBI Taxonomy" id="2267266"/>
    <lineage>
        <taxon>Bacteria</taxon>
        <taxon>Pseudomonadati</taxon>
        <taxon>Pseudomonadota</taxon>
        <taxon>Alphaproteobacteria</taxon>
        <taxon>Hyphomicrobiales</taxon>
        <taxon>Flaviflagellibacter</taxon>
    </lineage>
</organism>
<feature type="transmembrane region" description="Helical" evidence="1">
    <location>
        <begin position="78"/>
        <end position="101"/>
    </location>
</feature>
<keyword evidence="1" id="KW-1133">Transmembrane helix</keyword>
<dbReference type="RefSeq" id="WP_114956048.1">
    <property type="nucleotide sequence ID" value="NZ_JBHSJF010000006.1"/>
</dbReference>
<proteinExistence type="predicted"/>
<name>A0ABV9Z2H9_9HYPH</name>
<keyword evidence="1" id="KW-0812">Transmembrane</keyword>
<evidence type="ECO:0000313" key="2">
    <source>
        <dbReference type="EMBL" id="MFC5068764.1"/>
    </source>
</evidence>